<comment type="caution">
    <text evidence="2">The sequence shown here is derived from an EMBL/GenBank/DDBJ whole genome shotgun (WGS) entry which is preliminary data.</text>
</comment>
<gene>
    <name evidence="2" type="ORF">ACAOBT_LOCUS14019</name>
</gene>
<name>A0A9P0KRV6_ACAOB</name>
<dbReference type="Proteomes" id="UP001152888">
    <property type="component" value="Unassembled WGS sequence"/>
</dbReference>
<organism evidence="2 3">
    <name type="scientific">Acanthoscelides obtectus</name>
    <name type="common">Bean weevil</name>
    <name type="synonym">Bruchus obtectus</name>
    <dbReference type="NCBI Taxonomy" id="200917"/>
    <lineage>
        <taxon>Eukaryota</taxon>
        <taxon>Metazoa</taxon>
        <taxon>Ecdysozoa</taxon>
        <taxon>Arthropoda</taxon>
        <taxon>Hexapoda</taxon>
        <taxon>Insecta</taxon>
        <taxon>Pterygota</taxon>
        <taxon>Neoptera</taxon>
        <taxon>Endopterygota</taxon>
        <taxon>Coleoptera</taxon>
        <taxon>Polyphaga</taxon>
        <taxon>Cucujiformia</taxon>
        <taxon>Chrysomeloidea</taxon>
        <taxon>Chrysomelidae</taxon>
        <taxon>Bruchinae</taxon>
        <taxon>Bruchini</taxon>
        <taxon>Acanthoscelides</taxon>
    </lineage>
</organism>
<sequence length="144" mass="16251">MDRSEGKVHWVQTLKEFLKESRLATTQVERPKRGKKIKVAPGKAISAKYFEESSDNSEPEYMELSNGGCEQEAAKNPSNEELREEGNFSDELEADLHNQINFDCIQPGNFLLVKCACPNNILSDIEIRTPSLNGFILIKFCISI</sequence>
<dbReference type="OrthoDB" id="6779859at2759"/>
<evidence type="ECO:0000313" key="3">
    <source>
        <dbReference type="Proteomes" id="UP001152888"/>
    </source>
</evidence>
<dbReference type="AlphaFoldDB" id="A0A9P0KRV6"/>
<reference evidence="2" key="1">
    <citation type="submission" date="2022-03" db="EMBL/GenBank/DDBJ databases">
        <authorList>
            <person name="Sayadi A."/>
        </authorList>
    </citation>
    <scope>NUCLEOTIDE SEQUENCE</scope>
</reference>
<feature type="region of interest" description="Disordered" evidence="1">
    <location>
        <begin position="51"/>
        <end position="86"/>
    </location>
</feature>
<evidence type="ECO:0000256" key="1">
    <source>
        <dbReference type="SAM" id="MobiDB-lite"/>
    </source>
</evidence>
<protein>
    <submittedName>
        <fullName evidence="2">Uncharacterized protein</fullName>
    </submittedName>
</protein>
<proteinExistence type="predicted"/>
<evidence type="ECO:0000313" key="2">
    <source>
        <dbReference type="EMBL" id="CAH1980482.1"/>
    </source>
</evidence>
<feature type="compositionally biased region" description="Acidic residues" evidence="1">
    <location>
        <begin position="52"/>
        <end position="61"/>
    </location>
</feature>
<keyword evidence="3" id="KW-1185">Reference proteome</keyword>
<dbReference type="EMBL" id="CAKOFQ010006896">
    <property type="protein sequence ID" value="CAH1980482.1"/>
    <property type="molecule type" value="Genomic_DNA"/>
</dbReference>
<accession>A0A9P0KRV6</accession>